<dbReference type="EMBL" id="LXQA010594135">
    <property type="protein sequence ID" value="MCI61134.1"/>
    <property type="molecule type" value="Genomic_DNA"/>
</dbReference>
<evidence type="ECO:0000313" key="2">
    <source>
        <dbReference type="Proteomes" id="UP000265520"/>
    </source>
</evidence>
<organism evidence="1 2">
    <name type="scientific">Trifolium medium</name>
    <dbReference type="NCBI Taxonomy" id="97028"/>
    <lineage>
        <taxon>Eukaryota</taxon>
        <taxon>Viridiplantae</taxon>
        <taxon>Streptophyta</taxon>
        <taxon>Embryophyta</taxon>
        <taxon>Tracheophyta</taxon>
        <taxon>Spermatophyta</taxon>
        <taxon>Magnoliopsida</taxon>
        <taxon>eudicotyledons</taxon>
        <taxon>Gunneridae</taxon>
        <taxon>Pentapetalae</taxon>
        <taxon>rosids</taxon>
        <taxon>fabids</taxon>
        <taxon>Fabales</taxon>
        <taxon>Fabaceae</taxon>
        <taxon>Papilionoideae</taxon>
        <taxon>50 kb inversion clade</taxon>
        <taxon>NPAAA clade</taxon>
        <taxon>Hologalegina</taxon>
        <taxon>IRL clade</taxon>
        <taxon>Trifolieae</taxon>
        <taxon>Trifolium</taxon>
    </lineage>
</organism>
<keyword evidence="2" id="KW-1185">Reference proteome</keyword>
<sequence>DDQTNDIRLAVTDLLPAVRRRPPRHLELCPLGSILVPSWSLIVSPS</sequence>
<comment type="caution">
    <text evidence="1">The sequence shown here is derived from an EMBL/GenBank/DDBJ whole genome shotgun (WGS) entry which is preliminary data.</text>
</comment>
<feature type="non-terminal residue" evidence="1">
    <location>
        <position position="1"/>
    </location>
</feature>
<reference evidence="1 2" key="1">
    <citation type="journal article" date="2018" name="Front. Plant Sci.">
        <title>Red Clover (Trifolium pratense) and Zigzag Clover (T. medium) - A Picture of Genomic Similarities and Differences.</title>
        <authorList>
            <person name="Dluhosova J."/>
            <person name="Istvanek J."/>
            <person name="Nedelnik J."/>
            <person name="Repkova J."/>
        </authorList>
    </citation>
    <scope>NUCLEOTIDE SEQUENCE [LARGE SCALE GENOMIC DNA]</scope>
    <source>
        <strain evidence="2">cv. 10/8</strain>
        <tissue evidence="1">Leaf</tissue>
    </source>
</reference>
<evidence type="ECO:0000313" key="1">
    <source>
        <dbReference type="EMBL" id="MCI61134.1"/>
    </source>
</evidence>
<accession>A0A392TKK5</accession>
<protein>
    <submittedName>
        <fullName evidence="1">Uncharacterized protein</fullName>
    </submittedName>
</protein>
<name>A0A392TKK5_9FABA</name>
<dbReference type="AlphaFoldDB" id="A0A392TKK5"/>
<dbReference type="Proteomes" id="UP000265520">
    <property type="component" value="Unassembled WGS sequence"/>
</dbReference>
<proteinExistence type="predicted"/>